<feature type="domain" description="VWFA" evidence="3">
    <location>
        <begin position="1858"/>
        <end position="2033"/>
    </location>
</feature>
<feature type="compositionally biased region" description="Low complexity" evidence="1">
    <location>
        <begin position="4081"/>
        <end position="4109"/>
    </location>
</feature>
<feature type="domain" description="VWFA" evidence="3">
    <location>
        <begin position="631"/>
        <end position="806"/>
    </location>
</feature>
<feature type="domain" description="VWFA" evidence="3">
    <location>
        <begin position="4120"/>
        <end position="4295"/>
    </location>
</feature>
<feature type="compositionally biased region" description="Low complexity" evidence="1">
    <location>
        <begin position="2445"/>
        <end position="2473"/>
    </location>
</feature>
<dbReference type="SUPFAM" id="SSF53300">
    <property type="entry name" value="vWA-like"/>
    <property type="match status" value="24"/>
</dbReference>
<feature type="domain" description="VWFA" evidence="3">
    <location>
        <begin position="3711"/>
        <end position="3886"/>
    </location>
</feature>
<feature type="domain" description="VWFA" evidence="3">
    <location>
        <begin position="227"/>
        <end position="399"/>
    </location>
</feature>
<dbReference type="PROSITE" id="PS50234">
    <property type="entry name" value="VWFA"/>
    <property type="match status" value="24"/>
</dbReference>
<feature type="compositionally biased region" description="Low complexity" evidence="1">
    <location>
        <begin position="1627"/>
        <end position="1655"/>
    </location>
</feature>
<feature type="domain" description="VWFA" evidence="3">
    <location>
        <begin position="1257"/>
        <end position="1432"/>
    </location>
</feature>
<dbReference type="SMART" id="SM00327">
    <property type="entry name" value="VWA"/>
    <property type="match status" value="24"/>
</dbReference>
<feature type="signal peptide" evidence="2">
    <location>
        <begin position="1"/>
        <end position="22"/>
    </location>
</feature>
<feature type="domain" description="VWFA" evidence="3">
    <location>
        <begin position="1040"/>
        <end position="1215"/>
    </location>
</feature>
<feature type="region of interest" description="Disordered" evidence="1">
    <location>
        <begin position="4896"/>
        <end position="4920"/>
    </location>
</feature>
<keyword evidence="5" id="KW-1185">Reference proteome</keyword>
<feature type="compositionally biased region" description="Low complexity" evidence="1">
    <location>
        <begin position="3672"/>
        <end position="3700"/>
    </location>
</feature>
<keyword evidence="2" id="KW-0732">Signal</keyword>
<organism evidence="4 5">
    <name type="scientific">Owenia fusiformis</name>
    <name type="common">Polychaete worm</name>
    <dbReference type="NCBI Taxonomy" id="6347"/>
    <lineage>
        <taxon>Eukaryota</taxon>
        <taxon>Metazoa</taxon>
        <taxon>Spiralia</taxon>
        <taxon>Lophotrochozoa</taxon>
        <taxon>Annelida</taxon>
        <taxon>Polychaeta</taxon>
        <taxon>Sedentaria</taxon>
        <taxon>Canalipalpata</taxon>
        <taxon>Sabellida</taxon>
        <taxon>Oweniida</taxon>
        <taxon>Oweniidae</taxon>
        <taxon>Owenia</taxon>
    </lineage>
</organism>
<sequence length="4920" mass="518274">MGVFSAVVWLCLVFCGMREVSSQSNSTVCQGAKTDILFVIDSSGSVTKTNFDLTLQFVTSVVQDLDIGMDSVRVAAITFNSDVKVQFYFNETVSAASTVNAVNSIAYVGGSTATLEAMQKIPDMFKVENGGRSGDVQGIALVITDGAAKTGDPVPSAQVVKDLGILIYAIGIQTAELDEVELQQIASEPVSRFYYIVDDFESLSTISTALQEETCIQVIDCINSQIDVIFVVDSSGSINDTNYEEVINFIEAVTDTLDIGENKARVGVCVFSSGAQEIFGLTDYKNTSRLKQAIQNIPHLAQSTDTIAGLELMITMFKRDKRNDAVPVAIVITDGASKTGDPVPTANSAKNEGIIIFCVGIRTNELDINEVNGIASNPDSTYVVLVDSFRGLSTIVSTLSGDTCGAETTTESTTTTSTTTTTPAPTTTVPEISCRGTSDVVFVIDSSGSVGEENYKFIRDFIVNIAFTLDISSNQTRVAAIIFHNEAEVIFHLNRYTNREDVISALRNLPYNAGSTATKEGLESLMSDMFQEANGDRSNVPDIAIVVTDGAAKTGNPIPAANAAKAAGVVMFAIGIKTAELNIDEVNGIASEPTDIYASVVDDFSGLSTIAETIAEKSCIQTIDCADGRLDVVFVIDASGSIGEDNYVLVLNFVKDVVSDMNIGDDGIRVAALSFSDGASLKFDLNDYNTNEAVIAAINEIAYEAGSTDTIAGISTMREIYSSPTRGNREGVQDVAIVITDGAAKTGDPVPLASAAKADGIIIYCIGVQTAELKLEEVNGIASNPDSKYVVIVSDFDGLQTVADELSRSTCSEPTTTTSTSTTTTTTTTTTPAPTTTVPEISCIGTSDVVFVIDSSGSVGEENYKFIRDFIVNIAFTLDISSNQTRVAAIIFHNEAEVIFHLNRYTNREDVISALRNLPYNAGSTATKEGLESLMSDMFQEANGDRSNVSDIAIVVTDGAAKTGNPIPAANAAKAAGVVMFAIGIKTAELNIDEVNGIASEPTDIYASVVDDFSGLSTIAETIAEKSCIQTIDCADGRLDVVFVIDASGSIGEDNYVLVLNFVKDVVSDMNIGDDGIRVAALSFSDGASLKFDLNDYNTNEAVIAAINEIAYEAGSTDTIAGISTMREIYSSPTRGNREGVQDVAIVITDGAAKTGDPVPLASAAKADGIIIYCIGVQTAELKLEEVNGIASNPDSKYVVIVSDFDGLQTVADELSRSTCSEPTTTTSTSTTTTTTTTTTPAPTTTVPEISCRGTSDVVFVIDSSGSVGEENYKFIRDFIVNIAFTLDISSNQTRVAAIIFHNEAEVIFHLNRYTNREDVISALRNLPYNAGSTATKEGLESLMSDMFQEANGDRSNVPDIAIVVTDGAAKTGNPIPAANAAKAAGVVMFAIGIKTAELNIDEVNGIASEPTDIYASVVDDFSGLSTIAETIAEKSCIQTIDCADGRLDVVFVIDASGSIGEDNYVLVLNFVKDVVSDMNIGDDGIRVAALSFSDGASLKFDLNDYNTNEAVIAAINEIAYEAGSTDTIAGISTMREIYSSPNRGNREGVQDVAIVITDGAAKTGDPVPLASAAKADGIIIYCIGVQTAELKLEEVNGIASNPDSKYVVIVSDFDGLQTVADELSRSTCSEPTTTTSTSTTTTTTTTTTPAPTTTVPEISCRGTSDVVFVIDSSGSVGEENYKFIRDFIVNIAFTLDISSNQTRVAAIIFHNEAEVIFHLNRYTNREDVISALRNLPYNAGSTATKEGLESLMSDMFQEANGDRSNVPDIAIVVTDGAAKTGNPIPAANAAKAAGVVMFAIGIKTAELNIDEVNGIASEPTDIYASVVDDFSGLSTIAETIAEKSCIQTIDCADGRLDVVFVIDASGSIGEDNYVLVLNFVKDVVSDMNIGDDGIRVAALSFSDGASLKFDLNDYNTNEAVIAAINEIAYEAGSTDTIAGISTMREIYSSPTRGNREGVQDVAIVITDGAAKTGDPVPLASAAKADGIIIYCIGVQTAELKLEEVNGIASNPDSKYVVIVSDFDGLQTVADELSRSTCSEPTTTTSTSTTTTTTTTTTPAPTTTVPEISCRGTSDVVFVIDSSGSVGEENYKFIRDFIVNIAFTLDISSNQTRVAAIIFHNEAEVIFHLNRYTNREDVISALRNLPYNAGSTATKEGLESLMNDMFQEANGDRSNVPDIAIVVTDGAAKTGNPIPAANAAKAAGVVMFAIGIKTAELNIDEVNGIASEPTDIYASVVDDFSGLSTIAETIAEKSCIQTIDCADGRLDVVFVIDASGSIGEDNYVLVLNFVKDVVSDMNIGDDGIRVAALSFSDGASLKFDLNDYNTNEAVIAAINEIAYEAGSTDTIAGISTMREIYSSPTRGNREGVQDVAIVITDGAAKTGDPVPLASAAKADGIIIYCIGVQTAELKLEEVNGIASNPDSKYVVIVSDFDGLQTVADELSRSTCSEPTTTTSTSTTTTTTTTTTPAPTTTVPEISCRGTSDVVFVIDSSGSVGEENYKFIRDFIVNIAFTLDISSNQTRVAAIIFHNEAEVIFHLNRYTNREDVISALRNLPYNAGSTATKEGLESLMSDMFQEANGDRSNVPDIAIVVTDGAAKTGNPIPAANAAKAAGVVMFAIGIKTAELNIDEVNGIASEPTDIYASVVDDFSGLSTIAETIAEKSCIQTIDCADGRLDVVFVIDASGSIGEDNYVLVLNFVKDVVSDMNIGDDGIRVAALSFSDGASLKFDLNDYNTNEAVIAAINEIAYEAGSTDTIAGISTMREIYSSPTHGNREGVQDVAIVITDGAAKTGDPVPLASAAKADGIIIYCIGVQTAELKLEEVNGIASNPDSKYVVIVSDFDGLQTVADELSRSTCSEPTTTTSTSTTTTTTTTTTPAPTTTVPEISCRGTSDVVFVIDSSGSVGEENYKFIRDFIVNIAFTLDISSNQTRVAAIIFHNEAEVIFHLNRYTNREDVISALRNLPYNAGSTATKEGLESLMSDMFQEANGDRSNVPDIAIVVTDGAAKTGNPIPAANAAKAAGVVMFAIGIKTAELNIDEVNGIASEPTDIYASVVDDFSGLSTIAETIAEKSCIQTIDCADGRLDVVFVIDASGSIGEDNYVLVLNFVKDVVSDMNIGDDGIRVAALSFSDGASLKFDLNDYNTNEAVIAAINEIAYEAGSTDTIAGISTMREIYSSPTRGNREGVQDVAIVITDGAAKTGDPVPLASAAKADGIIIYCIGVQTAELKLEEVNGIASNPDSKYVVIVSDFDGLQTVADELSRSTCSEPTTTTSTSTTTTTTTTTTPAPTTTVPEISCRGTSDVVFVIDSSGSVGEENYKFIRDFIVNIAFTLDISSNQTRVAAIIFHNEAEVIFHLNRYTNREDVISALRNLPYNAGSTATKEGLESLMSDMFQEANGDRSNVPDIAIVVTDGAAKTGNPIPAANTAKAAGVVMFAIGIKTAELNIDEVNGIASEPTDIYASVVDDFSGLSTIAETIAEKSCIQTIDCADGRLDVVFVIDASGSIGEDNYVLVLNFVKDVVSDMNIGDDGIRVAALSFSDGASLKFDLNDYNTNEAVIAAINEIAYEAGSTDTIAGISTMREIYSSPTRGNREGVQDVAIVITDGAAKTGDPVPLASAAKADGIIIYCIGVQTAELKLEEVNGIASNPDSKYVVIVSDFDGLQTVADELSRSTCSEPTTTTSTSTTTTTTTTTTPAPTTTVPEISCRGTSDVVFVIDSSGSVGEENYKFIRDFIVNIAFTLDISSNQTRVAAIIFHNEAEVIFHLNRYTNREDVISALRNLPYNAGSTATKEGLESLMSDMFQEANGDRSNVPDIAIVVTDGAAKTGNPIPAANAAKAAGVVMFAIGIKTAELNIDEVNGIASEPTDIYASVVDDFSGLSTIAETIAEKSCIQTIDCADGRLDVVFVIDASGSIGEDNYVLVLNFVKDVVSDMNIGDDGIQVAALSFSDGASLKFDLNDYNTNEAVIAAINEIAYEAGSTDTIAGISTMREIYSSPTRGNREGVQDVAIVITDGAAKTGDPVPLASAAKADGIIIYCIGVQTAELKLEEVNGIASNPDSKYVVIVSDFDGLQTVADELSRSTCSEPTTTTSTSTTTTTTTTTTPAPTTTVPEISCRGTSDVVFVIDSSGSVGEENYKFIRDFIVNIAFTLDISSNQTRVAAIIFHNEAEVIFHLNRYTNREDVISALRNLPYNAGSTATKEGLESLMSDMFQEANGDRSNVPDIAIVVTDGAAKTGNPIPAANAAKAAGVVMFAIGIKTAELNIDEVNGIASEPTDIYASVVDDFSGLSTIAETIAEKSCIQTIDCADGRLDVVFVIDASGSIGEDNYVLVLNFVKDVVSDMNIGDDGIRVAALSFSDGASLKFDLNDYNTNEAVIAAINEIAYEAGSTDTIAGISTMREIYSSPTRGNREGVQDVAIVITDGAAKTGDPVPLASAAKADGIIIYCIGVQTAELKLEEVNGIASNPDSKYVVIVSDFDGLQTVADELSRSTCSEPTTTTSTSTTTTTTTTTTPAPTTTVPEISCRGTSDVVFVIDSSGSVGEENYKFIRDFIVNIAFTLDISSNQTRVAAIIFHNEAEVIFHLNRYTNREDVISALRNLPYNAGSTATKEGLESLMSDMFQEANGDRSNVPDIAIVVTDGAAKTGNPIPAANAAKAAGVVMFAIGIKTAELNIDEVNGIASEPTDIYASVVDDFSGLSTIAETIAEKSCIQTIDCADGRLDVVFVIDASGSIGEDNYVLVLNFVKDVVSDMNIGDDGIRVAALSFSDGASLKFDLNDYNTNEAVIAAINEIAYEAGSTDTIAGISTMREIYSSPTRGNREGVQDVAIVITDGAAKTGDPVPLASAAKADGIIIYCIGVQTAELKLEEVNGIASNPDSKYVVIVSDFDGLQTVADELSRSTCSEPTTTDKPTPNANSATCE</sequence>
<evidence type="ECO:0000256" key="1">
    <source>
        <dbReference type="SAM" id="MobiDB-lite"/>
    </source>
</evidence>
<protein>
    <recommendedName>
        <fullName evidence="3">VWFA domain-containing protein</fullName>
    </recommendedName>
</protein>
<name>A0A8S4N1G8_OWEFU</name>
<feature type="chain" id="PRO_5035904079" description="VWFA domain-containing protein" evidence="2">
    <location>
        <begin position="23"/>
        <end position="4920"/>
    </location>
</feature>
<feature type="region of interest" description="Disordered" evidence="1">
    <location>
        <begin position="3670"/>
        <end position="3702"/>
    </location>
</feature>
<comment type="caution">
    <text evidence="4">The sequence shown here is derived from an EMBL/GenBank/DDBJ whole genome shotgun (WGS) entry which is preliminary data.</text>
</comment>
<feature type="region of interest" description="Disordered" evidence="1">
    <location>
        <begin position="4488"/>
        <end position="4520"/>
    </location>
</feature>
<gene>
    <name evidence="4" type="ORF">OFUS_LOCUS2079</name>
</gene>
<feature type="domain" description="VWFA" evidence="3">
    <location>
        <begin position="4529"/>
        <end position="4704"/>
    </location>
</feature>
<feature type="domain" description="VWFA" evidence="3">
    <location>
        <begin position="3085"/>
        <end position="3260"/>
    </location>
</feature>
<feature type="compositionally biased region" description="Low complexity" evidence="1">
    <location>
        <begin position="4490"/>
        <end position="4518"/>
    </location>
</feature>
<feature type="domain" description="VWFA" evidence="3">
    <location>
        <begin position="35"/>
        <end position="210"/>
    </location>
</feature>
<feature type="domain" description="VWFA" evidence="3">
    <location>
        <begin position="4312"/>
        <end position="4487"/>
    </location>
</feature>
<feature type="compositionally biased region" description="Low complexity" evidence="1">
    <location>
        <begin position="809"/>
        <end position="837"/>
    </location>
</feature>
<dbReference type="PANTHER" id="PTHR24020">
    <property type="entry name" value="COLLAGEN ALPHA"/>
    <property type="match status" value="1"/>
</dbReference>
<dbReference type="EMBL" id="CAIIXF020000001">
    <property type="protein sequence ID" value="CAH1774661.1"/>
    <property type="molecule type" value="Genomic_DNA"/>
</dbReference>
<feature type="region of interest" description="Disordered" evidence="1">
    <location>
        <begin position="1216"/>
        <end position="1248"/>
    </location>
</feature>
<feature type="domain" description="VWFA" evidence="3">
    <location>
        <begin position="1449"/>
        <end position="1624"/>
    </location>
</feature>
<feature type="domain" description="VWFA" evidence="3">
    <location>
        <begin position="3494"/>
        <end position="3669"/>
    </location>
</feature>
<feature type="region of interest" description="Disordered" evidence="1">
    <location>
        <begin position="2852"/>
        <end position="2884"/>
    </location>
</feature>
<feature type="compositionally biased region" description="Low complexity" evidence="1">
    <location>
        <begin position="2036"/>
        <end position="2064"/>
    </location>
</feature>
<feature type="region of interest" description="Disordered" evidence="1">
    <location>
        <begin position="403"/>
        <end position="427"/>
    </location>
</feature>
<dbReference type="CDD" id="cd01450">
    <property type="entry name" value="vWFA_subfamily_ECM"/>
    <property type="match status" value="1"/>
</dbReference>
<dbReference type="InterPro" id="IPR050525">
    <property type="entry name" value="ECM_Assembly_Org"/>
</dbReference>
<feature type="domain" description="VWFA" evidence="3">
    <location>
        <begin position="4721"/>
        <end position="4896"/>
    </location>
</feature>
<feature type="domain" description="VWFA" evidence="3">
    <location>
        <begin position="2267"/>
        <end position="2442"/>
    </location>
</feature>
<feature type="domain" description="VWFA" evidence="3">
    <location>
        <begin position="2676"/>
        <end position="2851"/>
    </location>
</feature>
<feature type="domain" description="VWFA" evidence="3">
    <location>
        <begin position="2484"/>
        <end position="2659"/>
    </location>
</feature>
<feature type="domain" description="VWFA" evidence="3">
    <location>
        <begin position="1666"/>
        <end position="1841"/>
    </location>
</feature>
<feature type="domain" description="VWFA" evidence="3">
    <location>
        <begin position="2893"/>
        <end position="3068"/>
    </location>
</feature>
<evidence type="ECO:0000313" key="4">
    <source>
        <dbReference type="EMBL" id="CAH1774661.1"/>
    </source>
</evidence>
<accession>A0A8S4N1G8</accession>
<feature type="domain" description="VWFA" evidence="3">
    <location>
        <begin position="2075"/>
        <end position="2250"/>
    </location>
</feature>
<dbReference type="PANTHER" id="PTHR24020:SF84">
    <property type="entry name" value="VWFA DOMAIN-CONTAINING PROTEIN"/>
    <property type="match status" value="1"/>
</dbReference>
<feature type="compositionally biased region" description="Low complexity" evidence="1">
    <location>
        <begin position="1218"/>
        <end position="1246"/>
    </location>
</feature>
<feature type="region of interest" description="Disordered" evidence="1">
    <location>
        <begin position="3261"/>
        <end position="3293"/>
    </location>
</feature>
<proteinExistence type="predicted"/>
<feature type="compositionally biased region" description="Low complexity" evidence="1">
    <location>
        <begin position="3263"/>
        <end position="3291"/>
    </location>
</feature>
<feature type="region of interest" description="Disordered" evidence="1">
    <location>
        <begin position="807"/>
        <end position="838"/>
    </location>
</feature>
<feature type="region of interest" description="Disordered" evidence="1">
    <location>
        <begin position="2034"/>
        <end position="2066"/>
    </location>
</feature>
<feature type="compositionally biased region" description="Low complexity" evidence="1">
    <location>
        <begin position="406"/>
        <end position="427"/>
    </location>
</feature>
<reference evidence="4" key="1">
    <citation type="submission" date="2022-03" db="EMBL/GenBank/DDBJ databases">
        <authorList>
            <person name="Martin C."/>
        </authorList>
    </citation>
    <scope>NUCLEOTIDE SEQUENCE</scope>
</reference>
<feature type="region of interest" description="Disordered" evidence="1">
    <location>
        <begin position="1625"/>
        <end position="1657"/>
    </location>
</feature>
<feature type="compositionally biased region" description="Low complexity" evidence="1">
    <location>
        <begin position="2854"/>
        <end position="2882"/>
    </location>
</feature>
<dbReference type="OrthoDB" id="6132182at2759"/>
<feature type="domain" description="VWFA" evidence="3">
    <location>
        <begin position="3302"/>
        <end position="3477"/>
    </location>
</feature>
<dbReference type="Proteomes" id="UP000749559">
    <property type="component" value="Unassembled WGS sequence"/>
</dbReference>
<feature type="compositionally biased region" description="Polar residues" evidence="1">
    <location>
        <begin position="4898"/>
        <end position="4920"/>
    </location>
</feature>
<evidence type="ECO:0000313" key="5">
    <source>
        <dbReference type="Proteomes" id="UP000749559"/>
    </source>
</evidence>
<dbReference type="Gene3D" id="3.40.50.410">
    <property type="entry name" value="von Willebrand factor, type A domain"/>
    <property type="match status" value="24"/>
</dbReference>
<feature type="region of interest" description="Disordered" evidence="1">
    <location>
        <begin position="4079"/>
        <end position="4111"/>
    </location>
</feature>
<dbReference type="Pfam" id="PF00092">
    <property type="entry name" value="VWA"/>
    <property type="match status" value="24"/>
</dbReference>
<evidence type="ECO:0000259" key="3">
    <source>
        <dbReference type="PROSITE" id="PS50234"/>
    </source>
</evidence>
<dbReference type="PRINTS" id="PR00453">
    <property type="entry name" value="VWFADOMAIN"/>
</dbReference>
<feature type="domain" description="VWFA" evidence="3">
    <location>
        <begin position="848"/>
        <end position="1023"/>
    </location>
</feature>
<dbReference type="InterPro" id="IPR002035">
    <property type="entry name" value="VWF_A"/>
</dbReference>
<feature type="domain" description="VWFA" evidence="3">
    <location>
        <begin position="439"/>
        <end position="614"/>
    </location>
</feature>
<feature type="region of interest" description="Disordered" evidence="1">
    <location>
        <begin position="2443"/>
        <end position="2475"/>
    </location>
</feature>
<dbReference type="InterPro" id="IPR036465">
    <property type="entry name" value="vWFA_dom_sf"/>
</dbReference>
<evidence type="ECO:0000256" key="2">
    <source>
        <dbReference type="SAM" id="SignalP"/>
    </source>
</evidence>
<feature type="domain" description="VWFA" evidence="3">
    <location>
        <begin position="3903"/>
        <end position="4078"/>
    </location>
</feature>